<dbReference type="Gene3D" id="3.40.50.1820">
    <property type="entry name" value="alpha/beta hydrolase"/>
    <property type="match status" value="1"/>
</dbReference>
<keyword evidence="3" id="KW-1185">Reference proteome</keyword>
<dbReference type="AlphaFoldDB" id="A0A6A5SST1"/>
<dbReference type="SUPFAM" id="SSF53474">
    <property type="entry name" value="alpha/beta-Hydrolases"/>
    <property type="match status" value="1"/>
</dbReference>
<evidence type="ECO:0000256" key="1">
    <source>
        <dbReference type="SAM" id="SignalP"/>
    </source>
</evidence>
<gene>
    <name evidence="2" type="ORF">EJ02DRAFT_488067</name>
</gene>
<keyword evidence="1" id="KW-0732">Signal</keyword>
<dbReference type="InterPro" id="IPR029058">
    <property type="entry name" value="AB_hydrolase_fold"/>
</dbReference>
<sequence length="399" mass="43333">MASVLIVSLLVVLDRIKSARAIPTYSPTNLTTNRPSNSFAQCIDYNIPLNITSENVVLNITPFHNDFDVVDLVTDFCRKVTNTTVFDPIGGLQNVTSTYQIAGIFCSPKNSGALGREKTVILGTHGVHYDGRYWDSSCKPQEYSFVEGVVKEGYSAFFYNRLGTRKSEKQSGYTNQAAPQTQFLAALASLLRHSPYTHAIGKLHSVVLVGQSFGSYLSNAVLSTCPTLVDAAVLTGFSFASDASTSNKIVFEAFAPRIAAHLHLSRFSALDTGYLTFPDKSAQLSTFFKKPAYEPAAANYAHEIAQPFAIAEILTLGLVKLLAPLFTGLVLLAAGEFDFAVCAGESRSTFEMQTLQSIFPNSRLIEEFVQLGVDHGVNFGQNATGFYKDIVGFLGMAGF</sequence>
<dbReference type="Proteomes" id="UP000800038">
    <property type="component" value="Unassembled WGS sequence"/>
</dbReference>
<protein>
    <recommendedName>
        <fullName evidence="4">AB hydrolase-1 domain-containing protein</fullName>
    </recommendedName>
</protein>
<dbReference type="EMBL" id="ML976031">
    <property type="protein sequence ID" value="KAF1942880.1"/>
    <property type="molecule type" value="Genomic_DNA"/>
</dbReference>
<organism evidence="2 3">
    <name type="scientific">Clathrospora elynae</name>
    <dbReference type="NCBI Taxonomy" id="706981"/>
    <lineage>
        <taxon>Eukaryota</taxon>
        <taxon>Fungi</taxon>
        <taxon>Dikarya</taxon>
        <taxon>Ascomycota</taxon>
        <taxon>Pezizomycotina</taxon>
        <taxon>Dothideomycetes</taxon>
        <taxon>Pleosporomycetidae</taxon>
        <taxon>Pleosporales</taxon>
        <taxon>Diademaceae</taxon>
        <taxon>Clathrospora</taxon>
    </lineage>
</organism>
<reference evidence="2" key="1">
    <citation type="journal article" date="2020" name="Stud. Mycol.">
        <title>101 Dothideomycetes genomes: a test case for predicting lifestyles and emergence of pathogens.</title>
        <authorList>
            <person name="Haridas S."/>
            <person name="Albert R."/>
            <person name="Binder M."/>
            <person name="Bloem J."/>
            <person name="Labutti K."/>
            <person name="Salamov A."/>
            <person name="Andreopoulos B."/>
            <person name="Baker S."/>
            <person name="Barry K."/>
            <person name="Bills G."/>
            <person name="Bluhm B."/>
            <person name="Cannon C."/>
            <person name="Castanera R."/>
            <person name="Culley D."/>
            <person name="Daum C."/>
            <person name="Ezra D."/>
            <person name="Gonzalez J."/>
            <person name="Henrissat B."/>
            <person name="Kuo A."/>
            <person name="Liang C."/>
            <person name="Lipzen A."/>
            <person name="Lutzoni F."/>
            <person name="Magnuson J."/>
            <person name="Mondo S."/>
            <person name="Nolan M."/>
            <person name="Ohm R."/>
            <person name="Pangilinan J."/>
            <person name="Park H.-J."/>
            <person name="Ramirez L."/>
            <person name="Alfaro M."/>
            <person name="Sun H."/>
            <person name="Tritt A."/>
            <person name="Yoshinaga Y."/>
            <person name="Zwiers L.-H."/>
            <person name="Turgeon B."/>
            <person name="Goodwin S."/>
            <person name="Spatafora J."/>
            <person name="Crous P."/>
            <person name="Grigoriev I."/>
        </authorList>
    </citation>
    <scope>NUCLEOTIDE SEQUENCE</scope>
    <source>
        <strain evidence="2">CBS 161.51</strain>
    </source>
</reference>
<evidence type="ECO:0000313" key="3">
    <source>
        <dbReference type="Proteomes" id="UP000800038"/>
    </source>
</evidence>
<feature type="chain" id="PRO_5025561160" description="AB hydrolase-1 domain-containing protein" evidence="1">
    <location>
        <begin position="22"/>
        <end position="399"/>
    </location>
</feature>
<evidence type="ECO:0008006" key="4">
    <source>
        <dbReference type="Google" id="ProtNLM"/>
    </source>
</evidence>
<name>A0A6A5SST1_9PLEO</name>
<evidence type="ECO:0000313" key="2">
    <source>
        <dbReference type="EMBL" id="KAF1942880.1"/>
    </source>
</evidence>
<proteinExistence type="predicted"/>
<feature type="signal peptide" evidence="1">
    <location>
        <begin position="1"/>
        <end position="21"/>
    </location>
</feature>
<accession>A0A6A5SST1</accession>
<dbReference type="OrthoDB" id="190201at2759"/>